<gene>
    <name evidence="3" type="ORF">MHPYR_50056</name>
</gene>
<evidence type="ECO:0000313" key="3">
    <source>
        <dbReference type="EMBL" id="SBS77889.1"/>
    </source>
</evidence>
<evidence type="ECO:0000256" key="1">
    <source>
        <dbReference type="SAM" id="MobiDB-lite"/>
    </source>
</evidence>
<protein>
    <recommendedName>
        <fullName evidence="2">O-acyltransferase WSD1 C-terminal domain-containing protein</fullName>
    </recommendedName>
</protein>
<dbReference type="AlphaFoldDB" id="A0A1Y5PKM2"/>
<feature type="domain" description="O-acyltransferase WSD1 C-terminal" evidence="2">
    <location>
        <begin position="19"/>
        <end position="44"/>
    </location>
</feature>
<dbReference type="EMBL" id="FLQS01000045">
    <property type="protein sequence ID" value="SBS77889.1"/>
    <property type="molecule type" value="Genomic_DNA"/>
</dbReference>
<dbReference type="Pfam" id="PF06974">
    <property type="entry name" value="WS_DGAT_C"/>
    <property type="match status" value="1"/>
</dbReference>
<dbReference type="InterPro" id="IPR009721">
    <property type="entry name" value="O-acyltransferase_WSD1_C"/>
</dbReference>
<proteinExistence type="predicted"/>
<evidence type="ECO:0000259" key="2">
    <source>
        <dbReference type="Pfam" id="PF06974"/>
    </source>
</evidence>
<reference evidence="3" key="1">
    <citation type="submission" date="2016-03" db="EMBL/GenBank/DDBJ databases">
        <authorList>
            <person name="Ploux O."/>
        </authorList>
    </citation>
    <scope>NUCLEOTIDE SEQUENCE</scope>
    <source>
        <strain evidence="3">UC10</strain>
    </source>
</reference>
<sequence>MTLEQAAPAGTSIAALPFSAPAIATTTVSNAPGPTEPIYFADARRHLDRRDR</sequence>
<name>A0A1Y5PKM2_9MYCO</name>
<accession>A0A1Y5PKM2</accession>
<feature type="compositionally biased region" description="Basic and acidic residues" evidence="1">
    <location>
        <begin position="42"/>
        <end position="52"/>
    </location>
</feature>
<organism evidence="3">
    <name type="scientific">uncultured Mycobacterium sp</name>
    <dbReference type="NCBI Taxonomy" id="171292"/>
    <lineage>
        <taxon>Bacteria</taxon>
        <taxon>Bacillati</taxon>
        <taxon>Actinomycetota</taxon>
        <taxon>Actinomycetes</taxon>
        <taxon>Mycobacteriales</taxon>
        <taxon>Mycobacteriaceae</taxon>
        <taxon>Mycobacterium</taxon>
        <taxon>environmental samples</taxon>
    </lineage>
</organism>
<feature type="region of interest" description="Disordered" evidence="1">
    <location>
        <begin position="27"/>
        <end position="52"/>
    </location>
</feature>